<dbReference type="HOGENOM" id="CLU_963948_0_0_1"/>
<dbReference type="EMBL" id="JH818223">
    <property type="protein sequence ID" value="EKC41316.1"/>
    <property type="molecule type" value="Genomic_DNA"/>
</dbReference>
<name>K1S1Y8_MAGGI</name>
<gene>
    <name evidence="1" type="ORF">CGI_10019184</name>
</gene>
<dbReference type="PROSITE" id="PS00615">
    <property type="entry name" value="C_TYPE_LECTIN_1"/>
    <property type="match status" value="1"/>
</dbReference>
<dbReference type="InterPro" id="IPR016187">
    <property type="entry name" value="CTDL_fold"/>
</dbReference>
<reference evidence="1" key="1">
    <citation type="journal article" date="2012" name="Nature">
        <title>The oyster genome reveals stress adaptation and complexity of shell formation.</title>
        <authorList>
            <person name="Zhang G."/>
            <person name="Fang X."/>
            <person name="Guo X."/>
            <person name="Li L."/>
            <person name="Luo R."/>
            <person name="Xu F."/>
            <person name="Yang P."/>
            <person name="Zhang L."/>
            <person name="Wang X."/>
            <person name="Qi H."/>
            <person name="Xiong Z."/>
            <person name="Que H."/>
            <person name="Xie Y."/>
            <person name="Holland P.W."/>
            <person name="Paps J."/>
            <person name="Zhu Y."/>
            <person name="Wu F."/>
            <person name="Chen Y."/>
            <person name="Wang J."/>
            <person name="Peng C."/>
            <person name="Meng J."/>
            <person name="Yang L."/>
            <person name="Liu J."/>
            <person name="Wen B."/>
            <person name="Zhang N."/>
            <person name="Huang Z."/>
            <person name="Zhu Q."/>
            <person name="Feng Y."/>
            <person name="Mount A."/>
            <person name="Hedgecock D."/>
            <person name="Xu Z."/>
            <person name="Liu Y."/>
            <person name="Domazet-Loso T."/>
            <person name="Du Y."/>
            <person name="Sun X."/>
            <person name="Zhang S."/>
            <person name="Liu B."/>
            <person name="Cheng P."/>
            <person name="Jiang X."/>
            <person name="Li J."/>
            <person name="Fan D."/>
            <person name="Wang W."/>
            <person name="Fu W."/>
            <person name="Wang T."/>
            <person name="Wang B."/>
            <person name="Zhang J."/>
            <person name="Peng Z."/>
            <person name="Li Y."/>
            <person name="Li N."/>
            <person name="Wang J."/>
            <person name="Chen M."/>
            <person name="He Y."/>
            <person name="Tan F."/>
            <person name="Song X."/>
            <person name="Zheng Q."/>
            <person name="Huang R."/>
            <person name="Yang H."/>
            <person name="Du X."/>
            <person name="Chen L."/>
            <person name="Yang M."/>
            <person name="Gaffney P.M."/>
            <person name="Wang S."/>
            <person name="Luo L."/>
            <person name="She Z."/>
            <person name="Ming Y."/>
            <person name="Huang W."/>
            <person name="Zhang S."/>
            <person name="Huang B."/>
            <person name="Zhang Y."/>
            <person name="Qu T."/>
            <person name="Ni P."/>
            <person name="Miao G."/>
            <person name="Wang J."/>
            <person name="Wang Q."/>
            <person name="Steinberg C.E."/>
            <person name="Wang H."/>
            <person name="Li N."/>
            <person name="Qian L."/>
            <person name="Zhang G."/>
            <person name="Li Y."/>
            <person name="Yang H."/>
            <person name="Liu X."/>
            <person name="Wang J."/>
            <person name="Yin Y."/>
            <person name="Wang J."/>
        </authorList>
    </citation>
    <scope>NUCLEOTIDE SEQUENCE [LARGE SCALE GENOMIC DNA]</scope>
    <source>
        <strain evidence="1">05x7-T-G4-1.051#20</strain>
    </source>
</reference>
<dbReference type="Gene3D" id="3.10.100.10">
    <property type="entry name" value="Mannose-Binding Protein A, subunit A"/>
    <property type="match status" value="1"/>
</dbReference>
<dbReference type="InterPro" id="IPR018378">
    <property type="entry name" value="C-type_lectin_CS"/>
</dbReference>
<protein>
    <submittedName>
        <fullName evidence="1">Collectin-12</fullName>
    </submittedName>
</protein>
<proteinExistence type="predicted"/>
<organism evidence="1">
    <name type="scientific">Magallana gigas</name>
    <name type="common">Pacific oyster</name>
    <name type="synonym">Crassostrea gigas</name>
    <dbReference type="NCBI Taxonomy" id="29159"/>
    <lineage>
        <taxon>Eukaryota</taxon>
        <taxon>Metazoa</taxon>
        <taxon>Spiralia</taxon>
        <taxon>Lophotrochozoa</taxon>
        <taxon>Mollusca</taxon>
        <taxon>Bivalvia</taxon>
        <taxon>Autobranchia</taxon>
        <taxon>Pteriomorphia</taxon>
        <taxon>Ostreida</taxon>
        <taxon>Ostreoidea</taxon>
        <taxon>Ostreidae</taxon>
        <taxon>Magallana</taxon>
    </lineage>
</organism>
<dbReference type="InterPro" id="IPR016186">
    <property type="entry name" value="C-type_lectin-like/link_sf"/>
</dbReference>
<dbReference type="CDD" id="cd00037">
    <property type="entry name" value="CLECT"/>
    <property type="match status" value="1"/>
</dbReference>
<dbReference type="InParanoid" id="K1S1Y8"/>
<dbReference type="PROSITE" id="PS50041">
    <property type="entry name" value="C_TYPE_LECTIN_2"/>
    <property type="match status" value="1"/>
</dbReference>
<dbReference type="InterPro" id="IPR050111">
    <property type="entry name" value="C-type_lectin/snaclec_domain"/>
</dbReference>
<sequence length="237" mass="26673">MEYVRIFIEENGCDNFSDNYALLEQFEMIAIKKKRQSRITEFIDWIPAVVNRTFIFGDKTVSSVPDLAYGFASRPVAVQKNVLLSVVEVEGKPVNNDMSECLEDQLESDVLGRMGSELFAVVPHSVMFPNSLGIICMGTKVMGFEDKILKTRLIQMPIIIGGFTQVWIGLTDIVDEDIYVYPSDGAKSVYLNWNIGQPSGGKGENCAALRIPFQKWHDFPCNNNVSYICKKPAKHFV</sequence>
<dbReference type="Pfam" id="PF00059">
    <property type="entry name" value="Lectin_C"/>
    <property type="match status" value="1"/>
</dbReference>
<evidence type="ECO:0000313" key="1">
    <source>
        <dbReference type="EMBL" id="EKC41316.1"/>
    </source>
</evidence>
<dbReference type="SUPFAM" id="SSF56436">
    <property type="entry name" value="C-type lectin-like"/>
    <property type="match status" value="1"/>
</dbReference>
<dbReference type="AlphaFoldDB" id="K1S1Y8"/>
<dbReference type="PANTHER" id="PTHR22803">
    <property type="entry name" value="MANNOSE, PHOSPHOLIPASE, LECTIN RECEPTOR RELATED"/>
    <property type="match status" value="1"/>
</dbReference>
<accession>K1S1Y8</accession>
<dbReference type="InterPro" id="IPR001304">
    <property type="entry name" value="C-type_lectin-like"/>
</dbReference>